<feature type="region of interest" description="Disordered" evidence="6">
    <location>
        <begin position="1664"/>
        <end position="1687"/>
    </location>
</feature>
<dbReference type="InterPro" id="IPR036390">
    <property type="entry name" value="WH_DNA-bd_sf"/>
</dbReference>
<feature type="domain" description="DUF7645" evidence="11">
    <location>
        <begin position="874"/>
        <end position="932"/>
    </location>
</feature>
<dbReference type="Pfam" id="PF24658">
    <property type="entry name" value="DUF7647"/>
    <property type="match status" value="1"/>
</dbReference>
<evidence type="ECO:0000256" key="6">
    <source>
        <dbReference type="SAM" id="MobiDB-lite"/>
    </source>
</evidence>
<evidence type="ECO:0000256" key="2">
    <source>
        <dbReference type="ARBA" id="ARBA00022553"/>
    </source>
</evidence>
<dbReference type="InterPro" id="IPR056467">
    <property type="entry name" value="eWH_GTF3C1"/>
</dbReference>
<dbReference type="PANTHER" id="PTHR15180:SF1">
    <property type="entry name" value="GENERAL TRANSCRIPTION FACTOR 3C POLYPEPTIDE 1"/>
    <property type="match status" value="1"/>
</dbReference>
<keyword evidence="2" id="KW-0597">Phosphoprotein</keyword>
<feature type="domain" description="DUF7646" evidence="12">
    <location>
        <begin position="337"/>
        <end position="420"/>
    </location>
</feature>
<feature type="compositionally biased region" description="Polar residues" evidence="6">
    <location>
        <begin position="991"/>
        <end position="1015"/>
    </location>
</feature>
<dbReference type="Pfam" id="PF24655">
    <property type="entry name" value="DUF7645"/>
    <property type="match status" value="1"/>
</dbReference>
<dbReference type="InterPro" id="IPR056020">
    <property type="entry name" value="DUF7599"/>
</dbReference>
<evidence type="ECO:0000256" key="1">
    <source>
        <dbReference type="ARBA" id="ARBA00004123"/>
    </source>
</evidence>
<dbReference type="PANTHER" id="PTHR15180">
    <property type="entry name" value="GENERAL TRANSCRIPTION FACTOR 3C POLYPEPTIDE 1"/>
    <property type="match status" value="1"/>
</dbReference>
<dbReference type="InterPro" id="IPR056062">
    <property type="entry name" value="DUF7645"/>
</dbReference>
<feature type="domain" description="GTF3C1 extended winged-helix" evidence="9">
    <location>
        <begin position="511"/>
        <end position="617"/>
    </location>
</feature>
<evidence type="ECO:0000256" key="5">
    <source>
        <dbReference type="ARBA" id="ARBA00023242"/>
    </source>
</evidence>
<accession>A0A2T8KWY2</accession>
<dbReference type="InterPro" id="IPR056428">
    <property type="entry name" value="WH_GTF3C1"/>
</dbReference>
<dbReference type="EMBL" id="CM008046">
    <property type="protein sequence ID" value="PVH66693.1"/>
    <property type="molecule type" value="Genomic_DNA"/>
</dbReference>
<dbReference type="Pfam" id="PF24101">
    <property type="entry name" value="WHD_GTF3C1"/>
    <property type="match status" value="1"/>
</dbReference>
<feature type="region of interest" description="Disordered" evidence="6">
    <location>
        <begin position="1408"/>
        <end position="1443"/>
    </location>
</feature>
<dbReference type="InterPro" id="IPR044210">
    <property type="entry name" value="Tfc3-like"/>
</dbReference>
<evidence type="ECO:0000256" key="4">
    <source>
        <dbReference type="ARBA" id="ARBA00023163"/>
    </source>
</evidence>
<evidence type="ECO:0000259" key="12">
    <source>
        <dbReference type="Pfam" id="PF24657"/>
    </source>
</evidence>
<evidence type="ECO:0000259" key="8">
    <source>
        <dbReference type="Pfam" id="PF23704"/>
    </source>
</evidence>
<dbReference type="Pfam" id="PF24657">
    <property type="entry name" value="DUF7646"/>
    <property type="match status" value="1"/>
</dbReference>
<dbReference type="InterPro" id="IPR007309">
    <property type="entry name" value="TFIIIC_Bblock-bd"/>
</dbReference>
<dbReference type="GO" id="GO:0000127">
    <property type="term" value="C:transcription factor TFIIIC complex"/>
    <property type="evidence" value="ECO:0007669"/>
    <property type="project" value="InterPro"/>
</dbReference>
<name>A0A2T8KWY2_9POAL</name>
<reference evidence="14" key="1">
    <citation type="submission" date="2018-04" db="EMBL/GenBank/DDBJ databases">
        <title>WGS assembly of Panicum hallii.</title>
        <authorList>
            <person name="Lovell J."/>
            <person name="Jenkins J."/>
            <person name="Lowry D."/>
            <person name="Mamidi S."/>
            <person name="Sreedasyam A."/>
            <person name="Weng X."/>
            <person name="Barry K."/>
            <person name="Bonette J."/>
            <person name="Campitelli B."/>
            <person name="Daum C."/>
            <person name="Gordon S."/>
            <person name="Gould B."/>
            <person name="Lipzen A."/>
            <person name="Macqueen A."/>
            <person name="Palacio-Mejia J."/>
            <person name="Plott C."/>
            <person name="Shakirov E."/>
            <person name="Shu S."/>
            <person name="Yoshinaga Y."/>
            <person name="Zane M."/>
            <person name="Rokhsar D."/>
            <person name="Grimwood J."/>
            <person name="Schmutz J."/>
            <person name="Juenger T."/>
        </authorList>
    </citation>
    <scope>NUCLEOTIDE SEQUENCE [LARGE SCALE GENOMIC DNA]</scope>
    <source>
        <strain evidence="14">FIL2</strain>
    </source>
</reference>
<evidence type="ECO:0000259" key="9">
    <source>
        <dbReference type="Pfam" id="PF24101"/>
    </source>
</evidence>
<evidence type="ECO:0000256" key="3">
    <source>
        <dbReference type="ARBA" id="ARBA00023125"/>
    </source>
</evidence>
<dbReference type="InterPro" id="IPR035625">
    <property type="entry name" value="Tfc3-like_eWH"/>
</dbReference>
<dbReference type="Pfam" id="PF23704">
    <property type="entry name" value="WHD_GTF3C1_N"/>
    <property type="match status" value="1"/>
</dbReference>
<gene>
    <name evidence="14" type="ORF">PAHAL_1G317600</name>
</gene>
<feature type="region of interest" description="Disordered" evidence="6">
    <location>
        <begin position="932"/>
        <end position="952"/>
    </location>
</feature>
<evidence type="ECO:0000259" key="11">
    <source>
        <dbReference type="Pfam" id="PF24655"/>
    </source>
</evidence>
<dbReference type="InterPro" id="IPR056063">
    <property type="entry name" value="DUF7646"/>
</dbReference>
<dbReference type="CDD" id="cd16169">
    <property type="entry name" value="Tau138_eWH"/>
    <property type="match status" value="1"/>
</dbReference>
<evidence type="ECO:0000259" key="7">
    <source>
        <dbReference type="Pfam" id="PF04182"/>
    </source>
</evidence>
<evidence type="ECO:0000259" key="10">
    <source>
        <dbReference type="Pfam" id="PF24538"/>
    </source>
</evidence>
<feature type="domain" description="DUF7647" evidence="13">
    <location>
        <begin position="701"/>
        <end position="873"/>
    </location>
</feature>
<dbReference type="Gramene" id="PVH66693">
    <property type="protein sequence ID" value="PVH66693"/>
    <property type="gene ID" value="PAHAL_1G317600"/>
</dbReference>
<dbReference type="GO" id="GO:0005634">
    <property type="term" value="C:nucleus"/>
    <property type="evidence" value="ECO:0007669"/>
    <property type="project" value="UniProtKB-SubCell"/>
</dbReference>
<dbReference type="SUPFAM" id="SSF46785">
    <property type="entry name" value="Winged helix' DNA-binding domain"/>
    <property type="match status" value="1"/>
</dbReference>
<feature type="domain" description="B-block binding subunit of TFIIIC" evidence="7">
    <location>
        <begin position="115"/>
        <end position="200"/>
    </location>
</feature>
<feature type="compositionally biased region" description="Basic and acidic residues" evidence="6">
    <location>
        <begin position="1426"/>
        <end position="1435"/>
    </location>
</feature>
<keyword evidence="5" id="KW-0539">Nucleus</keyword>
<keyword evidence="3" id="KW-0238">DNA-binding</keyword>
<sequence>MDRLVSAALEEVCARLAPGIPVADLWPALRGALDVAGLPLGPPVKRALWARLLALDVVNLVEGEGDGAPVAAGDPVEKDVEEAERRGVRLVASAAIRDNFLGMYERRFAKTELSAVQKAALECVAASRTSGVTQNELCKNFKMKGNNFHFIVKSLESQRLIVRQSTIIKMKDHGADREDTSQNKQVINTNSLYLSRYAKDLNMTSQQRIEITKPELLGSNEETNVDALQEDGTSGVNSKNDISIYDYLPAMKAICDKLEEASGKALVVSDIKVDLDYRMAYGHRAWRNVLHRLRDAQLVEIFDAQVDDKVVRCLRLLKKFDPNEFQPKSTASTYKFGKKGQATDQVLELPLENCIYDMISAEGTKGITLVEIGKRLGHNNSKRLHKRVSSMLKKFNLTWEAEVPDKTSQYRVWTSENFSLYKAGTALQNFGVLSEDCDDDSDLWSLVPSKESDPSSPHDNLLLLEQESHDEPIGHHIQNDLDASTGACQLVEEDKLPLGQRKRRRSRPLTSDDQRHRRILHMLKKKKFVLKVELHKWLERLEKKDGKIMDRKTLTRTLNKLQKEGSCKCIKVSVPLVTNYTRSRLIDVVLHSSVGDLSPELVEQFRIRQRNFDTESRAVAAAKVKQNQHTTAITGLRISRRVNVYKPLLLEAMYANGFIGAKMIRAKLFHKFLWAYVNASPDWCNVFGCVKEGHYDKSFNQSNLLFSMEAATKEMPLELFLQVVGSAKKIDNMITWCRLGKTLSEIPTEEYNQLMDTHAKGRLSRLINILDKLKLVQFAKEFIEDAGVPSDSIPTHSMELRPYIEEPIPRILPSSQLNNHKKVRHDFVLLKQEFVNSYWETLECCYLTAGLAEPFSAFPGCSVPEVSHPRSWSSLRVMTTEQRLELQQRIMNVSEKGKIPFKDCVRIARELNLSVEQVLRLSYERQSRLREQPSITAKQKQQKVRSGLTSEKRKRSADEITLKFFKRKVQACGSVEQISDQSTLDEEVPETISSSPTDQTNQSDQPVSRTGSTSTHHADEDRESSPVISRSTILRKTCMRSKRFLWTYESDRKLLMIYIRMRAILGARYYRVAWNSLSDLPAPPNTCRRRMAILKGNENIRGAVMCICNLLGKRYTRYLEKERRSKKRRLLPQISESSNETSLDSDSEQFNWDDFEVPEIKSALNEVLELIRTEKVDQTKRVGAKNEKNNNNDDDVTKNTISLQELSATRGKTKTRTPVPESGFCDQEKICRDSNEVQPSESMDVRCKPQEKTIKDHRNKIIERGVRKSLPVANALELLKLVFLSRSSGSDVQASLAATLQLYSESEIFTAVSLLKEKNFLVTGSGGKPYTLSSKFLTNACTSPFPFGSGRKAFEFSNWLITQQKNATDNGIYLYPDIQCGEIVHLFSLLLSGKLFILPFLPSDGVGEADEPNSSTVDTGGLVDSSQKRKADMMKQKSGKAKKHKPLPKIESDFCYRREKGFPAIQVGLDLERIQTSNRMEELHDKECLVFTSSRAMINEDVDLHVERHSMPSFSNHSSSYRHLLSESQLENSYSGWPWDAMKKYAEELPSVSEHQNESFTWSSDLFRSAFCVIHQAGEQGVTLRELSQALHSLAMQLVYRIVDTLKRFQLAIEEDLIHRMDVLNPQTCRTLLEKLSHDGHLHVRVFEEPVPTAPTMLRALFKQDPSKEPPSCRKRYFANPMSTSQL</sequence>
<dbReference type="GO" id="GO:0003677">
    <property type="term" value="F:DNA binding"/>
    <property type="evidence" value="ECO:0007669"/>
    <property type="project" value="UniProtKB-KW"/>
</dbReference>
<protein>
    <submittedName>
        <fullName evidence="14">Uncharacterized protein</fullName>
    </submittedName>
</protein>
<feature type="domain" description="General transcription factor 3C polypeptide 1 winged-helix" evidence="8">
    <location>
        <begin position="1"/>
        <end position="104"/>
    </location>
</feature>
<dbReference type="GO" id="GO:0006384">
    <property type="term" value="P:transcription initiation at RNA polymerase III promoter"/>
    <property type="evidence" value="ECO:0007669"/>
    <property type="project" value="InterPro"/>
</dbReference>
<feature type="domain" description="DUF7599" evidence="10">
    <location>
        <begin position="246"/>
        <end position="328"/>
    </location>
</feature>
<evidence type="ECO:0000259" key="13">
    <source>
        <dbReference type="Pfam" id="PF24658"/>
    </source>
</evidence>
<organism evidence="14">
    <name type="scientific">Panicum hallii</name>
    <dbReference type="NCBI Taxonomy" id="206008"/>
    <lineage>
        <taxon>Eukaryota</taxon>
        <taxon>Viridiplantae</taxon>
        <taxon>Streptophyta</taxon>
        <taxon>Embryophyta</taxon>
        <taxon>Tracheophyta</taxon>
        <taxon>Spermatophyta</taxon>
        <taxon>Magnoliopsida</taxon>
        <taxon>Liliopsida</taxon>
        <taxon>Poales</taxon>
        <taxon>Poaceae</taxon>
        <taxon>PACMAD clade</taxon>
        <taxon>Panicoideae</taxon>
        <taxon>Panicodae</taxon>
        <taxon>Paniceae</taxon>
        <taxon>Panicinae</taxon>
        <taxon>Panicum</taxon>
        <taxon>Panicum sect. Panicum</taxon>
    </lineage>
</organism>
<keyword evidence="4" id="KW-0804">Transcription</keyword>
<dbReference type="GO" id="GO:0042791">
    <property type="term" value="P:5S class rRNA transcription by RNA polymerase III"/>
    <property type="evidence" value="ECO:0007669"/>
    <property type="project" value="TreeGrafter"/>
</dbReference>
<evidence type="ECO:0000313" key="14">
    <source>
        <dbReference type="EMBL" id="PVH66693.1"/>
    </source>
</evidence>
<dbReference type="Pfam" id="PF04182">
    <property type="entry name" value="B-block_TFIIIC"/>
    <property type="match status" value="1"/>
</dbReference>
<dbReference type="InterPro" id="IPR056064">
    <property type="entry name" value="DUF7647"/>
</dbReference>
<feature type="region of interest" description="Disordered" evidence="6">
    <location>
        <begin position="978"/>
        <end position="1027"/>
    </location>
</feature>
<dbReference type="Pfam" id="PF24538">
    <property type="entry name" value="DUF7599"/>
    <property type="match status" value="1"/>
</dbReference>
<proteinExistence type="predicted"/>
<dbReference type="Proteomes" id="UP000243499">
    <property type="component" value="Chromosome 1"/>
</dbReference>
<comment type="subcellular location">
    <subcellularLocation>
        <location evidence="1">Nucleus</location>
    </subcellularLocation>
</comment>